<evidence type="ECO:0000313" key="2">
    <source>
        <dbReference type="EMBL" id="KAE9386481.1"/>
    </source>
</evidence>
<evidence type="ECO:0000313" key="3">
    <source>
        <dbReference type="Proteomes" id="UP000799118"/>
    </source>
</evidence>
<feature type="transmembrane region" description="Helical" evidence="1">
    <location>
        <begin position="44"/>
        <end position="62"/>
    </location>
</feature>
<gene>
    <name evidence="2" type="ORF">BT96DRAFT_1026210</name>
</gene>
<accession>A0A6A4GLC6</accession>
<keyword evidence="3" id="KW-1185">Reference proteome</keyword>
<reference evidence="2" key="1">
    <citation type="journal article" date="2019" name="Environ. Microbiol.">
        <title>Fungal ecological strategies reflected in gene transcription - a case study of two litter decomposers.</title>
        <authorList>
            <person name="Barbi F."/>
            <person name="Kohler A."/>
            <person name="Barry K."/>
            <person name="Baskaran P."/>
            <person name="Daum C."/>
            <person name="Fauchery L."/>
            <person name="Ihrmark K."/>
            <person name="Kuo A."/>
            <person name="LaButti K."/>
            <person name="Lipzen A."/>
            <person name="Morin E."/>
            <person name="Grigoriev I.V."/>
            <person name="Henrissat B."/>
            <person name="Lindahl B."/>
            <person name="Martin F."/>
        </authorList>
    </citation>
    <scope>NUCLEOTIDE SEQUENCE</scope>
    <source>
        <strain evidence="2">JB14</strain>
    </source>
</reference>
<name>A0A6A4GLC6_9AGAR</name>
<dbReference type="Proteomes" id="UP000799118">
    <property type="component" value="Unassembled WGS sequence"/>
</dbReference>
<keyword evidence="1" id="KW-0472">Membrane</keyword>
<evidence type="ECO:0000256" key="1">
    <source>
        <dbReference type="SAM" id="Phobius"/>
    </source>
</evidence>
<protein>
    <submittedName>
        <fullName evidence="2">Uncharacterized protein</fullName>
    </submittedName>
</protein>
<keyword evidence="1" id="KW-1133">Transmembrane helix</keyword>
<proteinExistence type="predicted"/>
<dbReference type="EMBL" id="ML769875">
    <property type="protein sequence ID" value="KAE9386481.1"/>
    <property type="molecule type" value="Genomic_DNA"/>
</dbReference>
<dbReference type="OrthoDB" id="440553at2759"/>
<keyword evidence="1" id="KW-0812">Transmembrane</keyword>
<sequence length="154" mass="16792">MYSPTEILDRDYQKYLNLEGLAAGEQKTARRSLMFIEKARLRSLTYNAPLFVAFIILFGWIIQILAPIAASITIAFFIGWLDSAILTTYCNHISILDSGILHVIDNSPSLATLFVDLFPDAASTSSSSINLVRCLLGAVGTSTIQLMITAMGVG</sequence>
<dbReference type="AlphaFoldDB" id="A0A6A4GLC6"/>
<organism evidence="2 3">
    <name type="scientific">Gymnopus androsaceus JB14</name>
    <dbReference type="NCBI Taxonomy" id="1447944"/>
    <lineage>
        <taxon>Eukaryota</taxon>
        <taxon>Fungi</taxon>
        <taxon>Dikarya</taxon>
        <taxon>Basidiomycota</taxon>
        <taxon>Agaricomycotina</taxon>
        <taxon>Agaricomycetes</taxon>
        <taxon>Agaricomycetidae</taxon>
        <taxon>Agaricales</taxon>
        <taxon>Marasmiineae</taxon>
        <taxon>Omphalotaceae</taxon>
        <taxon>Gymnopus</taxon>
    </lineage>
</organism>